<evidence type="ECO:0000313" key="7">
    <source>
        <dbReference type="Proteomes" id="UP001152797"/>
    </source>
</evidence>
<dbReference type="InterPro" id="IPR003613">
    <property type="entry name" value="Ubox_domain"/>
</dbReference>
<sequence length="1105" mass="123019">MQKLHGWQQCEVVNLRQGSSNGPLLDEDDVVQGLLGPGERLWALCSASSLDALDNTGTVASGADNCEPSAPAEDVEMLPDDEGKVSVKYQTIERLASGKPPGEVKVDGELCTLSLAKQIADIEGIIYSAGEDGDEDSTNVFHFGSCKGTGCVCATANARFKMWGYEAALKIQPAAFLQKEHPQRWAADLCHADLCSICLNGLSESGDDIVVGNRECLHFFHGQCLLDSFQADGKHQCPLCRGEWHYLEDPEKKNSTAEAGEALLVVLQASGEATCVYTDTKPGLTVKELKSKATNLTGSDCQNLMLRSHGITHDDEAAVVPLIPPVFTLCERGAHPWSMQVTCHGPDGKRPLKRKMRSNDSIWDLKRSLHREWRILPSKLRVQDQTGLHRHDAVMLGELRDGVQVEAEVTISVSAESYALLDLWVPSHRLDIPSATDRCQDVLLEGEVLYVTQRCSFLAMFCWAQLQGPSMDRMTLFAADESWQVVNRHQTEEGLSCLLSCLYFLAAQPESTKKALLSSAWQLLPFPPLQLGLALLLDGRGRQITEADKAAVAHGLFQMLKAIAPKDHPENQLFEHARVLLAYLIESSDAAAELIAPAQVEQTLLCCITHERLQEPAYFMDRPEMVINRFAAEKVISQLQAGLEMETNFRLDEDDEAYWRTCEVNDLQDARHLSRLVKIYSRLSACLVLRVAPSNGETIALSARSFPTWTKLRMCCGKTAKSSCLHLIGALSLKTCHSPPKLTRTKEGHVVVFTGHGKSIGAGHCVIFSPLQGSEEHMDLDQVAKALADLESDHRDDRELQEGVIVCLDISESMGLKSTFPADQAQAETSMWELGPPQEESEELLNALVRRFDHHPGIYYLRQCVIPGWEGRPKMILEQLCQLLRGSRISEEQLRMIAKHSEKFFAVLQPRDGQVPHEFCCPITQSLMLDAVCTSDGFTYERRAIQEWLSRSQKSPMTRQNLTRSLVENHALRTQIRDFRDRRRIGSRREDPQAKPEGDVHVDCWLPRSSDQWRLRIKITERTTGLDLKRSIFTQSEFCSKLNSALQLRLFHGDHLLPDLVPLTSLGIVDGSPITVALMSSLFCLGKQVKVVIDGSFECTVAARH</sequence>
<reference evidence="5" key="2">
    <citation type="submission" date="2024-04" db="EMBL/GenBank/DDBJ databases">
        <authorList>
            <person name="Chen Y."/>
            <person name="Shah S."/>
            <person name="Dougan E. K."/>
            <person name="Thang M."/>
            <person name="Chan C."/>
        </authorList>
    </citation>
    <scope>NUCLEOTIDE SEQUENCE [LARGE SCALE GENOMIC DNA]</scope>
</reference>
<gene>
    <name evidence="4" type="ORF">C1SCF055_LOCUS3679</name>
</gene>
<dbReference type="PANTHER" id="PTHR46573:SF1">
    <property type="entry name" value="WD REPEAT, SAM AND U-BOX DOMAIN-CONTAINING PROTEIN 1"/>
    <property type="match status" value="1"/>
</dbReference>
<dbReference type="Pfam" id="PF04564">
    <property type="entry name" value="U-box"/>
    <property type="match status" value="1"/>
</dbReference>
<dbReference type="InterPro" id="IPR001841">
    <property type="entry name" value="Znf_RING"/>
</dbReference>
<evidence type="ECO:0000313" key="6">
    <source>
        <dbReference type="EMBL" id="CAL4762659.1"/>
    </source>
</evidence>
<dbReference type="EMBL" id="CAMXCT010000198">
    <property type="protein sequence ID" value="CAI3975347.1"/>
    <property type="molecule type" value="Genomic_DNA"/>
</dbReference>
<keyword evidence="1" id="KW-0862">Zinc</keyword>
<evidence type="ECO:0000259" key="2">
    <source>
        <dbReference type="PROSITE" id="PS50089"/>
    </source>
</evidence>
<dbReference type="SMART" id="SM00184">
    <property type="entry name" value="RING"/>
    <property type="match status" value="1"/>
</dbReference>
<dbReference type="GO" id="GO:0016567">
    <property type="term" value="P:protein ubiquitination"/>
    <property type="evidence" value="ECO:0007669"/>
    <property type="project" value="InterPro"/>
</dbReference>
<dbReference type="GO" id="GO:0004842">
    <property type="term" value="F:ubiquitin-protein transferase activity"/>
    <property type="evidence" value="ECO:0007669"/>
    <property type="project" value="InterPro"/>
</dbReference>
<protein>
    <submittedName>
        <fullName evidence="6">Probable bifunctional E2/E3 enzyme R795</fullName>
    </submittedName>
</protein>
<organism evidence="4">
    <name type="scientific">Cladocopium goreaui</name>
    <dbReference type="NCBI Taxonomy" id="2562237"/>
    <lineage>
        <taxon>Eukaryota</taxon>
        <taxon>Sar</taxon>
        <taxon>Alveolata</taxon>
        <taxon>Dinophyceae</taxon>
        <taxon>Suessiales</taxon>
        <taxon>Symbiodiniaceae</taxon>
        <taxon>Cladocopium</taxon>
    </lineage>
</organism>
<evidence type="ECO:0000313" key="5">
    <source>
        <dbReference type="EMBL" id="CAL1128722.1"/>
    </source>
</evidence>
<proteinExistence type="predicted"/>
<evidence type="ECO:0000259" key="3">
    <source>
        <dbReference type="PROSITE" id="PS51698"/>
    </source>
</evidence>
<dbReference type="CDD" id="cd16655">
    <property type="entry name" value="RING-Ubox_WDSUB1-like"/>
    <property type="match status" value="1"/>
</dbReference>
<dbReference type="EMBL" id="CAMXCT030000198">
    <property type="protein sequence ID" value="CAL4762659.1"/>
    <property type="molecule type" value="Genomic_DNA"/>
</dbReference>
<dbReference type="SMART" id="SM00504">
    <property type="entry name" value="Ubox"/>
    <property type="match status" value="1"/>
</dbReference>
<dbReference type="PROSITE" id="PS51698">
    <property type="entry name" value="U_BOX"/>
    <property type="match status" value="1"/>
</dbReference>
<feature type="domain" description="RING-type" evidence="2">
    <location>
        <begin position="195"/>
        <end position="241"/>
    </location>
</feature>
<dbReference type="GO" id="GO:0008270">
    <property type="term" value="F:zinc ion binding"/>
    <property type="evidence" value="ECO:0007669"/>
    <property type="project" value="UniProtKB-KW"/>
</dbReference>
<keyword evidence="1" id="KW-0863">Zinc-finger</keyword>
<dbReference type="Proteomes" id="UP001152797">
    <property type="component" value="Unassembled WGS sequence"/>
</dbReference>
<keyword evidence="7" id="KW-1185">Reference proteome</keyword>
<reference evidence="4" key="1">
    <citation type="submission" date="2022-10" db="EMBL/GenBank/DDBJ databases">
        <authorList>
            <person name="Chen Y."/>
            <person name="Dougan E. K."/>
            <person name="Chan C."/>
            <person name="Rhodes N."/>
            <person name="Thang M."/>
        </authorList>
    </citation>
    <scope>NUCLEOTIDE SEQUENCE</scope>
</reference>
<dbReference type="PROSITE" id="PS50089">
    <property type="entry name" value="ZF_RING_2"/>
    <property type="match status" value="1"/>
</dbReference>
<evidence type="ECO:0000256" key="1">
    <source>
        <dbReference type="PROSITE-ProRule" id="PRU00175"/>
    </source>
</evidence>
<dbReference type="InterPro" id="IPR013083">
    <property type="entry name" value="Znf_RING/FYVE/PHD"/>
</dbReference>
<accession>A0A9P1BL41</accession>
<evidence type="ECO:0000313" key="4">
    <source>
        <dbReference type="EMBL" id="CAI3975347.1"/>
    </source>
</evidence>
<keyword evidence="1" id="KW-0479">Metal-binding</keyword>
<dbReference type="InterPro" id="IPR052085">
    <property type="entry name" value="WD-SAM-U-box"/>
</dbReference>
<dbReference type="AlphaFoldDB" id="A0A9P1BL41"/>
<dbReference type="PANTHER" id="PTHR46573">
    <property type="entry name" value="WD REPEAT, SAM AND U-BOX DOMAIN-CONTAINING PROTEIN 1"/>
    <property type="match status" value="1"/>
</dbReference>
<dbReference type="EMBL" id="CAMXCT020000198">
    <property type="protein sequence ID" value="CAL1128722.1"/>
    <property type="molecule type" value="Genomic_DNA"/>
</dbReference>
<dbReference type="OrthoDB" id="410170at2759"/>
<name>A0A9P1BL41_9DINO</name>
<feature type="domain" description="U-box" evidence="3">
    <location>
        <begin position="914"/>
        <end position="986"/>
    </location>
</feature>
<dbReference type="Pfam" id="PF13639">
    <property type="entry name" value="zf-RING_2"/>
    <property type="match status" value="1"/>
</dbReference>
<dbReference type="Gene3D" id="3.30.40.10">
    <property type="entry name" value="Zinc/RING finger domain, C3HC4 (zinc finger)"/>
    <property type="match status" value="2"/>
</dbReference>
<comment type="caution">
    <text evidence="4">The sequence shown here is derived from an EMBL/GenBank/DDBJ whole genome shotgun (WGS) entry which is preliminary data.</text>
</comment>
<dbReference type="SUPFAM" id="SSF57850">
    <property type="entry name" value="RING/U-box"/>
    <property type="match status" value="2"/>
</dbReference>